<name>A0ABX0Q4Z5_9GAMM</name>
<dbReference type="InterPro" id="IPR018927">
    <property type="entry name" value="Pilus_synth_Q_C"/>
</dbReference>
<evidence type="ECO:0000313" key="4">
    <source>
        <dbReference type="Proteomes" id="UP001429601"/>
    </source>
</evidence>
<dbReference type="EMBL" id="JAAQQR010000003">
    <property type="protein sequence ID" value="NID04707.1"/>
    <property type="molecule type" value="Genomic_DNA"/>
</dbReference>
<gene>
    <name evidence="3" type="ORF">HBF26_07400</name>
</gene>
<evidence type="ECO:0000256" key="1">
    <source>
        <dbReference type="SAM" id="MobiDB-lite"/>
    </source>
</evidence>
<dbReference type="Gene3D" id="3.55.50.70">
    <property type="match status" value="1"/>
</dbReference>
<evidence type="ECO:0000259" key="2">
    <source>
        <dbReference type="Pfam" id="PF10671"/>
    </source>
</evidence>
<feature type="domain" description="Toxin co-regulated pilus biosynthesis protein Q C-terminal" evidence="2">
    <location>
        <begin position="30"/>
        <end position="107"/>
    </location>
</feature>
<sequence length="110" mass="11798">MSACACAATSTNDPTEPPTAPTTAAHPASVWQAVPGQSLRQVAKTWASRAGYEVVWDAGFDYPVRASLRMDGDFINAITGLFDAYAAADRPLSVDIYKEQKLVHVQARGE</sequence>
<evidence type="ECO:0000313" key="3">
    <source>
        <dbReference type="EMBL" id="NID04707.1"/>
    </source>
</evidence>
<dbReference type="Pfam" id="PF10671">
    <property type="entry name" value="TcpQ"/>
    <property type="match status" value="1"/>
</dbReference>
<accession>A0ABX0Q4Z5</accession>
<proteinExistence type="predicted"/>
<dbReference type="Proteomes" id="UP001429601">
    <property type="component" value="Unassembled WGS sequence"/>
</dbReference>
<keyword evidence="4" id="KW-1185">Reference proteome</keyword>
<reference evidence="3 4" key="1">
    <citation type="journal article" date="2011" name="Curr. Microbiol.">
        <title>Luteibacter jiangsuensis sp. nov.: a methamidophos-degrading bacterium isolated from a methamidophos-manufacturing factory.</title>
        <authorList>
            <person name="Wang L."/>
            <person name="Wang G.L."/>
            <person name="Li S.P."/>
            <person name="Jiang J.D."/>
        </authorList>
    </citation>
    <scope>NUCLEOTIDE SEQUENCE [LARGE SCALE GENOMIC DNA]</scope>
    <source>
        <strain evidence="3 4">CGMCC 1.10133</strain>
    </source>
</reference>
<protein>
    <recommendedName>
        <fullName evidence="2">Toxin co-regulated pilus biosynthesis protein Q C-terminal domain-containing protein</fullName>
    </recommendedName>
</protein>
<organism evidence="3 4">
    <name type="scientific">Luteibacter jiangsuensis</name>
    <dbReference type="NCBI Taxonomy" id="637577"/>
    <lineage>
        <taxon>Bacteria</taxon>
        <taxon>Pseudomonadati</taxon>
        <taxon>Pseudomonadota</taxon>
        <taxon>Gammaproteobacteria</taxon>
        <taxon>Lysobacterales</taxon>
        <taxon>Rhodanobacteraceae</taxon>
        <taxon>Luteibacter</taxon>
    </lineage>
</organism>
<comment type="caution">
    <text evidence="3">The sequence shown here is derived from an EMBL/GenBank/DDBJ whole genome shotgun (WGS) entry which is preliminary data.</text>
</comment>
<feature type="region of interest" description="Disordered" evidence="1">
    <location>
        <begin position="1"/>
        <end position="24"/>
    </location>
</feature>